<reference evidence="2 3" key="1">
    <citation type="submission" date="2024-09" db="EMBL/GenBank/DDBJ databases">
        <title>Chromosome-scale assembly of Riccia sorocarpa.</title>
        <authorList>
            <person name="Paukszto L."/>
        </authorList>
    </citation>
    <scope>NUCLEOTIDE SEQUENCE [LARGE SCALE GENOMIC DNA]</scope>
    <source>
        <strain evidence="2">LP-2024</strain>
        <tissue evidence="2">Aerial parts of the thallus</tissue>
    </source>
</reference>
<accession>A0ABD3GR70</accession>
<protein>
    <recommendedName>
        <fullName evidence="4">Agmatine deiminase</fullName>
    </recommendedName>
</protein>
<proteinExistence type="predicted"/>
<name>A0ABD3GR70_9MARC</name>
<evidence type="ECO:0000313" key="2">
    <source>
        <dbReference type="EMBL" id="KAL3681735.1"/>
    </source>
</evidence>
<dbReference type="Gene3D" id="3.75.10.10">
    <property type="entry name" value="L-arginine/glycine Amidinotransferase, Chain A"/>
    <property type="match status" value="1"/>
</dbReference>
<dbReference type="PANTHER" id="PTHR31377">
    <property type="entry name" value="AGMATINE DEIMINASE-RELATED"/>
    <property type="match status" value="1"/>
</dbReference>
<keyword evidence="1" id="KW-0378">Hydrolase</keyword>
<dbReference type="AlphaFoldDB" id="A0ABD3GR70"/>
<gene>
    <name evidence="2" type="ORF">R1sor_024691</name>
</gene>
<dbReference type="PANTHER" id="PTHR31377:SF2">
    <property type="entry name" value="AGMATINE DEIMINASE"/>
    <property type="match status" value="1"/>
</dbReference>
<evidence type="ECO:0000256" key="1">
    <source>
        <dbReference type="ARBA" id="ARBA00022801"/>
    </source>
</evidence>
<dbReference type="GO" id="GO:0016787">
    <property type="term" value="F:hydrolase activity"/>
    <property type="evidence" value="ECO:0007669"/>
    <property type="project" value="UniProtKB-KW"/>
</dbReference>
<sequence length="346" mass="38217">MKSSPSVFVVVYLSSTLEFGGPFFSVSALGGTAGHLEEECGTSTPGLCRGGYRHFALRARHSLREREAGFNSEFDLDELIASKILDIERAPKFSLSMVLEGGSIHVDGEGTCITTKEFLLHPNRNPDMTKVQIEDQLKCHLGLQKVIWLPNDVYGDEDTSGHVDNMACFARPGVVLLAWTDDTNDPHHEHARKAFEVLSETTDAKGRKLEIIKLHIPGPLHRTLEETEGGSRQHFGERLAASYVNFYIANGGIVAPSFGDREHDDAAFEVLRKVFPSHEVLMIRLGREVVLGGDNIHCITQQQPAGINSGVSRILELTRAQFERLCKSSAESKSRARSNDSHLISE</sequence>
<comment type="caution">
    <text evidence="2">The sequence shown here is derived from an EMBL/GenBank/DDBJ whole genome shotgun (WGS) entry which is preliminary data.</text>
</comment>
<evidence type="ECO:0000313" key="3">
    <source>
        <dbReference type="Proteomes" id="UP001633002"/>
    </source>
</evidence>
<dbReference type="EMBL" id="JBJQOH010000007">
    <property type="protein sequence ID" value="KAL3681735.1"/>
    <property type="molecule type" value="Genomic_DNA"/>
</dbReference>
<organism evidence="2 3">
    <name type="scientific">Riccia sorocarpa</name>
    <dbReference type="NCBI Taxonomy" id="122646"/>
    <lineage>
        <taxon>Eukaryota</taxon>
        <taxon>Viridiplantae</taxon>
        <taxon>Streptophyta</taxon>
        <taxon>Embryophyta</taxon>
        <taxon>Marchantiophyta</taxon>
        <taxon>Marchantiopsida</taxon>
        <taxon>Marchantiidae</taxon>
        <taxon>Marchantiales</taxon>
        <taxon>Ricciaceae</taxon>
        <taxon>Riccia</taxon>
    </lineage>
</organism>
<dbReference type="Proteomes" id="UP001633002">
    <property type="component" value="Unassembled WGS sequence"/>
</dbReference>
<dbReference type="Pfam" id="PF04371">
    <property type="entry name" value="PAD_porph"/>
    <property type="match status" value="1"/>
</dbReference>
<dbReference type="InterPro" id="IPR007466">
    <property type="entry name" value="Peptidyl-Arg-deiminase_porph"/>
</dbReference>
<dbReference type="SUPFAM" id="SSF55909">
    <property type="entry name" value="Pentein"/>
    <property type="match status" value="1"/>
</dbReference>
<evidence type="ECO:0008006" key="4">
    <source>
        <dbReference type="Google" id="ProtNLM"/>
    </source>
</evidence>
<keyword evidence="3" id="KW-1185">Reference proteome</keyword>